<dbReference type="SUPFAM" id="SSF53474">
    <property type="entry name" value="alpha/beta-Hydrolases"/>
    <property type="match status" value="1"/>
</dbReference>
<keyword evidence="1" id="KW-0378">Hydrolase</keyword>
<sequence length="298" mass="32466">MALVHVNADDGAAPAEAARVAGTLDADAPIIVMIHGYRFSPASPSHDPHRHILAMQPDGRARRVLSWPRALGIEPATSQDLAVGFGWEARGSLRRAYASAEDSASALARIVDRLAETANRPVALIAHSLGARVALGCLHHVSAGSLGRTILLAGAEFRTTAEQALSTPAGRRAEIINVTSRENDLFDFALEMLLSAGRRQALGFGLSQPRRNWVDVQIDDARTLAELAQLGFPMDPHALRMCHWSPYLRRGVFDFYRTALRQPWALPLGMLRLRLPQPTAPRWSRLFATTQDAGGLRA</sequence>
<dbReference type="Pfam" id="PF05990">
    <property type="entry name" value="DUF900"/>
    <property type="match status" value="1"/>
</dbReference>
<organism evidence="1 2">
    <name type="scientific">Paracoccus albicereus</name>
    <dbReference type="NCBI Taxonomy" id="2922394"/>
    <lineage>
        <taxon>Bacteria</taxon>
        <taxon>Pseudomonadati</taxon>
        <taxon>Pseudomonadota</taxon>
        <taxon>Alphaproteobacteria</taxon>
        <taxon>Rhodobacterales</taxon>
        <taxon>Paracoccaceae</taxon>
        <taxon>Paracoccus</taxon>
    </lineage>
</organism>
<comment type="caution">
    <text evidence="1">The sequence shown here is derived from an EMBL/GenBank/DDBJ whole genome shotgun (WGS) entry which is preliminary data.</text>
</comment>
<dbReference type="EMBL" id="JAKZEU010000003">
    <property type="protein sequence ID" value="MCQ0970521.1"/>
    <property type="molecule type" value="Genomic_DNA"/>
</dbReference>
<reference evidence="1 2" key="1">
    <citation type="submission" date="2022-03" db="EMBL/GenBank/DDBJ databases">
        <authorList>
            <person name="He Y."/>
        </authorList>
    </citation>
    <scope>NUCLEOTIDE SEQUENCE [LARGE SCALE GENOMIC DNA]</scope>
    <source>
        <strain evidence="1 2">TK19116</strain>
    </source>
</reference>
<evidence type="ECO:0000313" key="1">
    <source>
        <dbReference type="EMBL" id="MCQ0970521.1"/>
    </source>
</evidence>
<protein>
    <submittedName>
        <fullName evidence="1">Alpha/beta fold hydrolase</fullName>
    </submittedName>
</protein>
<dbReference type="InterPro" id="IPR029058">
    <property type="entry name" value="AB_hydrolase_fold"/>
</dbReference>
<keyword evidence="2" id="KW-1185">Reference proteome</keyword>
<dbReference type="RefSeq" id="WP_255329550.1">
    <property type="nucleotide sequence ID" value="NZ_JAKZEU010000003.1"/>
</dbReference>
<proteinExistence type="predicted"/>
<dbReference type="Proteomes" id="UP001203945">
    <property type="component" value="Unassembled WGS sequence"/>
</dbReference>
<dbReference type="GO" id="GO:0016787">
    <property type="term" value="F:hydrolase activity"/>
    <property type="evidence" value="ECO:0007669"/>
    <property type="project" value="UniProtKB-KW"/>
</dbReference>
<dbReference type="InterPro" id="IPR010297">
    <property type="entry name" value="DUF900_hydrolase"/>
</dbReference>
<gene>
    <name evidence="1" type="ORF">MLD63_08810</name>
</gene>
<evidence type="ECO:0000313" key="2">
    <source>
        <dbReference type="Proteomes" id="UP001203945"/>
    </source>
</evidence>
<dbReference type="Gene3D" id="3.40.50.1820">
    <property type="entry name" value="alpha/beta hydrolase"/>
    <property type="match status" value="1"/>
</dbReference>
<name>A0ABT1MSL5_9RHOB</name>
<accession>A0ABT1MSL5</accession>